<feature type="compositionally biased region" description="Polar residues" evidence="2">
    <location>
        <begin position="155"/>
        <end position="174"/>
    </location>
</feature>
<dbReference type="VEuPathDB" id="TriTrypDB:TM35_000091620"/>
<protein>
    <submittedName>
        <fullName evidence="3">Uncharacterized protein</fullName>
    </submittedName>
</protein>
<dbReference type="Proteomes" id="UP000192257">
    <property type="component" value="Unassembled WGS sequence"/>
</dbReference>
<feature type="coiled-coil region" evidence="1">
    <location>
        <begin position="9"/>
        <end position="63"/>
    </location>
</feature>
<name>A0A1X0NZK9_9TRYP</name>
<dbReference type="GeneID" id="39984181"/>
<keyword evidence="1" id="KW-0175">Coiled coil</keyword>
<evidence type="ECO:0000256" key="1">
    <source>
        <dbReference type="SAM" id="Coils"/>
    </source>
</evidence>
<comment type="caution">
    <text evidence="3">The sequence shown here is derived from an EMBL/GenBank/DDBJ whole genome shotgun (WGS) entry which is preliminary data.</text>
</comment>
<feature type="compositionally biased region" description="Low complexity" evidence="2">
    <location>
        <begin position="129"/>
        <end position="144"/>
    </location>
</feature>
<feature type="region of interest" description="Disordered" evidence="2">
    <location>
        <begin position="363"/>
        <end position="410"/>
    </location>
</feature>
<feature type="compositionally biased region" description="Acidic residues" evidence="2">
    <location>
        <begin position="386"/>
        <end position="401"/>
    </location>
</feature>
<evidence type="ECO:0000313" key="3">
    <source>
        <dbReference type="EMBL" id="ORC90112.1"/>
    </source>
</evidence>
<gene>
    <name evidence="3" type="ORF">TM35_000091620</name>
</gene>
<reference evidence="3 4" key="1">
    <citation type="submission" date="2017-03" db="EMBL/GenBank/DDBJ databases">
        <title>An alternative strategy for trypanosome survival in the mammalian bloodstream revealed through genome and transcriptome analysis of the ubiquitous bovine parasite Trypanosoma (Megatrypanum) theileri.</title>
        <authorList>
            <person name="Kelly S."/>
            <person name="Ivens A."/>
            <person name="Mott A."/>
            <person name="O'Neill E."/>
            <person name="Emms D."/>
            <person name="Macleod O."/>
            <person name="Voorheis P."/>
            <person name="Matthews J."/>
            <person name="Matthews K."/>
            <person name="Carrington M."/>
        </authorList>
    </citation>
    <scope>NUCLEOTIDE SEQUENCE [LARGE SCALE GENOMIC DNA]</scope>
    <source>
        <strain evidence="3">Edinburgh</strain>
    </source>
</reference>
<evidence type="ECO:0000256" key="2">
    <source>
        <dbReference type="SAM" id="MobiDB-lite"/>
    </source>
</evidence>
<evidence type="ECO:0000313" key="4">
    <source>
        <dbReference type="Proteomes" id="UP000192257"/>
    </source>
</evidence>
<keyword evidence="4" id="KW-1185">Reference proteome</keyword>
<dbReference type="AlphaFoldDB" id="A0A1X0NZK9"/>
<organism evidence="3 4">
    <name type="scientific">Trypanosoma theileri</name>
    <dbReference type="NCBI Taxonomy" id="67003"/>
    <lineage>
        <taxon>Eukaryota</taxon>
        <taxon>Discoba</taxon>
        <taxon>Euglenozoa</taxon>
        <taxon>Kinetoplastea</taxon>
        <taxon>Metakinetoplastina</taxon>
        <taxon>Trypanosomatida</taxon>
        <taxon>Trypanosomatidae</taxon>
        <taxon>Trypanosoma</taxon>
    </lineage>
</organism>
<dbReference type="EMBL" id="NBCO01000009">
    <property type="protein sequence ID" value="ORC90112.1"/>
    <property type="molecule type" value="Genomic_DNA"/>
</dbReference>
<proteinExistence type="predicted"/>
<feature type="compositionally biased region" description="Basic and acidic residues" evidence="2">
    <location>
        <begin position="100"/>
        <end position="120"/>
    </location>
</feature>
<sequence length="506" mass="57193">MDAPSKNPMVALCANLNRAEDEMRQLMERVDAGAPMGELLRKKVALQRRIQRLRDEEEELRREEFFQSLVKSNKEKSLVSAKRKEKEMKSVKGKMHKRKPDSVSRKGKQKQVEEQQNKGGDEDESNTRNGDNTNTGDNNNNNNNHNHDDDDKLSANVSAGNFSLPVSSSRQSPTRGYHEKADRWRKNNANSTVHEDSRSDTISECEGNIVEGLESLDINMTANIMQMVQSTQWQALNSNLRSDAARQAREAKLEESKIRQDKLKRRFDIVEGMYTKAIDRRLRAMQRIAADPPADRLIGANALQHIPVGLLPGQLQQTANAIVEGTMLRVKSPTSTGVAATAVPEVPQKGFFITCVDATSTRKIEEGRSGASPTETTSHEKKGDDNNDNDDDNKEEGEEKEGESRLSEDVVSQELLRQWRELGYTAVYLPASKRLVYPNESGRSGRSIIKPYDPNGWMKLDPMPSVHLVQRRLPIEEMLKQHEQQYDVANSVDSHWHLPSLRYGKK</sequence>
<feature type="compositionally biased region" description="Basic and acidic residues" evidence="2">
    <location>
        <begin position="72"/>
        <end position="90"/>
    </location>
</feature>
<dbReference type="RefSeq" id="XP_028884178.1">
    <property type="nucleotide sequence ID" value="XM_029024401.1"/>
</dbReference>
<feature type="region of interest" description="Disordered" evidence="2">
    <location>
        <begin position="71"/>
        <end position="199"/>
    </location>
</feature>
<accession>A0A1X0NZK9</accession>
<feature type="compositionally biased region" description="Basic and acidic residues" evidence="2">
    <location>
        <begin position="176"/>
        <end position="185"/>
    </location>
</feature>
<dbReference type="OrthoDB" id="266987at2759"/>